<feature type="region of interest" description="Disordered" evidence="1">
    <location>
        <begin position="90"/>
        <end position="123"/>
    </location>
</feature>
<keyword evidence="3" id="KW-1185">Reference proteome</keyword>
<reference evidence="2 3" key="1">
    <citation type="submission" date="2021-07" db="EMBL/GenBank/DDBJ databases">
        <title>Genome data of Colletotrichum spaethianum.</title>
        <authorList>
            <person name="Utami Y.D."/>
            <person name="Hiruma K."/>
        </authorList>
    </citation>
    <scope>NUCLEOTIDE SEQUENCE [LARGE SCALE GENOMIC DNA]</scope>
    <source>
        <strain evidence="2 3">MAFF 242679</strain>
    </source>
</reference>
<dbReference type="Proteomes" id="UP001055172">
    <property type="component" value="Unassembled WGS sequence"/>
</dbReference>
<feature type="compositionally biased region" description="Basic residues" evidence="1">
    <location>
        <begin position="112"/>
        <end position="123"/>
    </location>
</feature>
<feature type="region of interest" description="Disordered" evidence="1">
    <location>
        <begin position="1"/>
        <end position="28"/>
    </location>
</feature>
<protein>
    <submittedName>
        <fullName evidence="2">Uncharacterized protein</fullName>
    </submittedName>
</protein>
<gene>
    <name evidence="2" type="ORF">ColLi_03494</name>
</gene>
<sequence>MEKEEEKRDGGSDSGRAAGVDVAMPQSRSNNGVRVREICEMYLACLGCDLADSRTRTNTPVFTMYEEVGLGLTGQRLEGICCACLVGERQRTRRKASSSRPSLLEASGGRGRAGKRQRKRQGE</sequence>
<evidence type="ECO:0000256" key="1">
    <source>
        <dbReference type="SAM" id="MobiDB-lite"/>
    </source>
</evidence>
<organism evidence="2 3">
    <name type="scientific">Colletotrichum liriopes</name>
    <dbReference type="NCBI Taxonomy" id="708192"/>
    <lineage>
        <taxon>Eukaryota</taxon>
        <taxon>Fungi</taxon>
        <taxon>Dikarya</taxon>
        <taxon>Ascomycota</taxon>
        <taxon>Pezizomycotina</taxon>
        <taxon>Sordariomycetes</taxon>
        <taxon>Hypocreomycetidae</taxon>
        <taxon>Glomerellales</taxon>
        <taxon>Glomerellaceae</taxon>
        <taxon>Colletotrichum</taxon>
        <taxon>Colletotrichum spaethianum species complex</taxon>
    </lineage>
</organism>
<dbReference type="EMBL" id="BPPX01000006">
    <property type="protein sequence ID" value="GJC80656.1"/>
    <property type="molecule type" value="Genomic_DNA"/>
</dbReference>
<comment type="caution">
    <text evidence="2">The sequence shown here is derived from an EMBL/GenBank/DDBJ whole genome shotgun (WGS) entry which is preliminary data.</text>
</comment>
<evidence type="ECO:0000313" key="3">
    <source>
        <dbReference type="Proteomes" id="UP001055172"/>
    </source>
</evidence>
<accession>A0AA37GGR0</accession>
<evidence type="ECO:0000313" key="2">
    <source>
        <dbReference type="EMBL" id="GJC80656.1"/>
    </source>
</evidence>
<proteinExistence type="predicted"/>
<name>A0AA37GGR0_9PEZI</name>
<feature type="compositionally biased region" description="Basic and acidic residues" evidence="1">
    <location>
        <begin position="1"/>
        <end position="11"/>
    </location>
</feature>
<dbReference type="AlphaFoldDB" id="A0AA37GGR0"/>